<organism evidence="1 2">
    <name type="scientific">Decorospora gaudefroyi</name>
    <dbReference type="NCBI Taxonomy" id="184978"/>
    <lineage>
        <taxon>Eukaryota</taxon>
        <taxon>Fungi</taxon>
        <taxon>Dikarya</taxon>
        <taxon>Ascomycota</taxon>
        <taxon>Pezizomycotina</taxon>
        <taxon>Dothideomycetes</taxon>
        <taxon>Pleosporomycetidae</taxon>
        <taxon>Pleosporales</taxon>
        <taxon>Pleosporineae</taxon>
        <taxon>Pleosporaceae</taxon>
        <taxon>Decorospora</taxon>
    </lineage>
</organism>
<protein>
    <submittedName>
        <fullName evidence="1">Uncharacterized protein</fullName>
    </submittedName>
</protein>
<evidence type="ECO:0000313" key="2">
    <source>
        <dbReference type="Proteomes" id="UP000800040"/>
    </source>
</evidence>
<proteinExistence type="predicted"/>
<sequence length="60" mass="6649">MLVHPLHRCLIKGSSLLVRLSQNTGVSPLAEFDHPATFLVLSHGTEYPLTLSFCKIKLDC</sequence>
<keyword evidence="2" id="KW-1185">Reference proteome</keyword>
<dbReference type="Proteomes" id="UP000800040">
    <property type="component" value="Unassembled WGS sequence"/>
</dbReference>
<accession>A0A6A5KV75</accession>
<gene>
    <name evidence="1" type="ORF">BDW02DRAFT_132103</name>
</gene>
<name>A0A6A5KV75_9PLEO</name>
<evidence type="ECO:0000313" key="1">
    <source>
        <dbReference type="EMBL" id="KAF1837543.1"/>
    </source>
</evidence>
<reference evidence="1" key="1">
    <citation type="submission" date="2020-01" db="EMBL/GenBank/DDBJ databases">
        <authorList>
            <consortium name="DOE Joint Genome Institute"/>
            <person name="Haridas S."/>
            <person name="Albert R."/>
            <person name="Binder M."/>
            <person name="Bloem J."/>
            <person name="Labutti K."/>
            <person name="Salamov A."/>
            <person name="Andreopoulos B."/>
            <person name="Baker S.E."/>
            <person name="Barry K."/>
            <person name="Bills G."/>
            <person name="Bluhm B.H."/>
            <person name="Cannon C."/>
            <person name="Castanera R."/>
            <person name="Culley D.E."/>
            <person name="Daum C."/>
            <person name="Ezra D."/>
            <person name="Gonzalez J.B."/>
            <person name="Henrissat B."/>
            <person name="Kuo A."/>
            <person name="Liang C."/>
            <person name="Lipzen A."/>
            <person name="Lutzoni F."/>
            <person name="Magnuson J."/>
            <person name="Mondo S."/>
            <person name="Nolan M."/>
            <person name="Ohm R."/>
            <person name="Pangilinan J."/>
            <person name="Park H.-J."/>
            <person name="Ramirez L."/>
            <person name="Alfaro M."/>
            <person name="Sun H."/>
            <person name="Tritt A."/>
            <person name="Yoshinaga Y."/>
            <person name="Zwiers L.-H."/>
            <person name="Turgeon B.G."/>
            <person name="Goodwin S.B."/>
            <person name="Spatafora J.W."/>
            <person name="Crous P.W."/>
            <person name="Grigoriev I.V."/>
        </authorList>
    </citation>
    <scope>NUCLEOTIDE SEQUENCE</scope>
    <source>
        <strain evidence="1">P77</strain>
    </source>
</reference>
<dbReference type="EMBL" id="ML975261">
    <property type="protein sequence ID" value="KAF1837543.1"/>
    <property type="molecule type" value="Genomic_DNA"/>
</dbReference>
<dbReference type="AlphaFoldDB" id="A0A6A5KV75"/>